<dbReference type="AlphaFoldDB" id="A0A5J6N6K5"/>
<dbReference type="InterPro" id="IPR009354">
    <property type="entry name" value="Usg"/>
</dbReference>
<accession>A0A5J6N6K5</accession>
<sequence>MTLQLQLKDYRLTTAEILYHLPDHPRILQSYVWQDYDLAPDFPVLQRFLDFWRRSLDGRLHSVKVASAKLIRPAEFRMANALMTLH</sequence>
<reference evidence="1 2" key="1">
    <citation type="submission" date="2019-08" db="EMBL/GenBank/DDBJ databases">
        <title>Hyperibacter terrae gen. nov., sp. nov. and Hyperibacter viscosus sp. nov., two new members in the family Rhodospirillaceae isolated from the rhizosphere of Hypericum perforatum.</title>
        <authorList>
            <person name="Noviana Z."/>
        </authorList>
    </citation>
    <scope>NUCLEOTIDE SEQUENCE [LARGE SCALE GENOMIC DNA]</scope>
    <source>
        <strain evidence="1 2">R5959</strain>
    </source>
</reference>
<evidence type="ECO:0000313" key="1">
    <source>
        <dbReference type="EMBL" id="QEX24383.1"/>
    </source>
</evidence>
<keyword evidence="2" id="KW-1185">Reference proteome</keyword>
<dbReference type="EMBL" id="CP042582">
    <property type="protein sequence ID" value="QEX24383.1"/>
    <property type="molecule type" value="Genomic_DNA"/>
</dbReference>
<name>A0A5J6N6K5_9PROT</name>
<dbReference type="Pfam" id="PF06233">
    <property type="entry name" value="Usg"/>
    <property type="match status" value="1"/>
</dbReference>
<organism evidence="1 2">
    <name type="scientific">Hypericibacter adhaerens</name>
    <dbReference type="NCBI Taxonomy" id="2602016"/>
    <lineage>
        <taxon>Bacteria</taxon>
        <taxon>Pseudomonadati</taxon>
        <taxon>Pseudomonadota</taxon>
        <taxon>Alphaproteobacteria</taxon>
        <taxon>Rhodospirillales</taxon>
        <taxon>Dongiaceae</taxon>
        <taxon>Hypericibacter</taxon>
    </lineage>
</organism>
<dbReference type="KEGG" id="hadh:FRZ61_43240"/>
<evidence type="ECO:0000313" key="2">
    <source>
        <dbReference type="Proteomes" id="UP000325797"/>
    </source>
</evidence>
<protein>
    <submittedName>
        <fullName evidence="1">Protein usg</fullName>
    </submittedName>
</protein>
<dbReference type="RefSeq" id="WP_151119670.1">
    <property type="nucleotide sequence ID" value="NZ_CP042582.1"/>
</dbReference>
<proteinExistence type="predicted"/>
<dbReference type="OrthoDB" id="9811054at2"/>
<dbReference type="Proteomes" id="UP000325797">
    <property type="component" value="Chromosome"/>
</dbReference>
<gene>
    <name evidence="1" type="ORF">FRZ61_43240</name>
</gene>